<dbReference type="InterPro" id="IPR038162">
    <property type="entry name" value="SoxY_sf"/>
</dbReference>
<dbReference type="Proteomes" id="UP000007089">
    <property type="component" value="Chromosome"/>
</dbReference>
<keyword evidence="3" id="KW-1185">Reference proteome</keyword>
<dbReference type="RefSeq" id="WP_011421336.1">
    <property type="nucleotide sequence ID" value="NC_011891.1"/>
</dbReference>
<dbReference type="InterPro" id="IPR016568">
    <property type="entry name" value="Sulphur_oxidation_SoxY"/>
</dbReference>
<dbReference type="PROSITE" id="PS51318">
    <property type="entry name" value="TAT"/>
    <property type="match status" value="1"/>
</dbReference>
<evidence type="ECO:0000313" key="3">
    <source>
        <dbReference type="Proteomes" id="UP000007089"/>
    </source>
</evidence>
<dbReference type="KEGG" id="acp:A2cp1_1667"/>
<proteinExistence type="predicted"/>
<dbReference type="PIRSF" id="PIRSF010312">
    <property type="entry name" value="Sulphur_oxidation_SoxY"/>
    <property type="match status" value="1"/>
</dbReference>
<evidence type="ECO:0000313" key="2">
    <source>
        <dbReference type="EMBL" id="ACL65010.1"/>
    </source>
</evidence>
<evidence type="ECO:0000259" key="1">
    <source>
        <dbReference type="Pfam" id="PF13501"/>
    </source>
</evidence>
<dbReference type="Pfam" id="PF13501">
    <property type="entry name" value="SoxY"/>
    <property type="match status" value="1"/>
</dbReference>
<reference evidence="2" key="1">
    <citation type="submission" date="2009-01" db="EMBL/GenBank/DDBJ databases">
        <title>Complete sequence of Anaeromyxobacter dehalogenans 2CP-1.</title>
        <authorList>
            <consortium name="US DOE Joint Genome Institute"/>
            <person name="Lucas S."/>
            <person name="Copeland A."/>
            <person name="Lapidus A."/>
            <person name="Glavina del Rio T."/>
            <person name="Dalin E."/>
            <person name="Tice H."/>
            <person name="Bruce D."/>
            <person name="Goodwin L."/>
            <person name="Pitluck S."/>
            <person name="Saunders E."/>
            <person name="Brettin T."/>
            <person name="Detter J.C."/>
            <person name="Han C."/>
            <person name="Larimer F."/>
            <person name="Land M."/>
            <person name="Hauser L."/>
            <person name="Kyrpides N."/>
            <person name="Ovchinnikova G."/>
            <person name="Beliaev A.S."/>
            <person name="Richardson P."/>
        </authorList>
    </citation>
    <scope>NUCLEOTIDE SEQUENCE</scope>
    <source>
        <strain evidence="2">2CP-1</strain>
    </source>
</reference>
<protein>
    <recommendedName>
        <fullName evidence="1">Ig-like SoxY domain-containing protein</fullName>
    </recommendedName>
</protein>
<dbReference type="HOGENOM" id="CLU_118521_0_0_7"/>
<sequence>MREVEQTGIGRRRFLETTGGATLLGMLVAAGILKPSWGRAADWNKAAFEARTMKEALDALGAGAPADSKDIAVTAPDIAENGAVVPITATSNLPDTESIAFLVEANPNMLAASFLLTPASLPVVSTRVKMARTSNVSVLVKAGGKFYVATKEIKVTLGGCGG</sequence>
<dbReference type="Gene3D" id="2.60.40.2470">
    <property type="entry name" value="SoxY domain"/>
    <property type="match status" value="1"/>
</dbReference>
<organism evidence="2 3">
    <name type="scientific">Anaeromyxobacter dehalogenans (strain ATCC BAA-258 / DSM 21875 / 2CP-1)</name>
    <dbReference type="NCBI Taxonomy" id="455488"/>
    <lineage>
        <taxon>Bacteria</taxon>
        <taxon>Pseudomonadati</taxon>
        <taxon>Myxococcota</taxon>
        <taxon>Myxococcia</taxon>
        <taxon>Myxococcales</taxon>
        <taxon>Cystobacterineae</taxon>
        <taxon>Anaeromyxobacteraceae</taxon>
        <taxon>Anaeromyxobacter</taxon>
    </lineage>
</organism>
<dbReference type="EMBL" id="CP001359">
    <property type="protein sequence ID" value="ACL65010.1"/>
    <property type="molecule type" value="Genomic_DNA"/>
</dbReference>
<accession>B8J5R3</accession>
<name>B8J5R3_ANAD2</name>
<gene>
    <name evidence="2" type="ordered locus">A2cp1_1667</name>
</gene>
<dbReference type="AlphaFoldDB" id="B8J5R3"/>
<dbReference type="InterPro" id="IPR032711">
    <property type="entry name" value="SoxY"/>
</dbReference>
<dbReference type="InterPro" id="IPR006311">
    <property type="entry name" value="TAT_signal"/>
</dbReference>
<feature type="domain" description="Ig-like SoxY" evidence="1">
    <location>
        <begin position="59"/>
        <end position="160"/>
    </location>
</feature>
<dbReference type="NCBIfam" id="TIGR04488">
    <property type="entry name" value="SoxY_true_GGCGG"/>
    <property type="match status" value="1"/>
</dbReference>